<dbReference type="Pfam" id="PF10502">
    <property type="entry name" value="Peptidase_S26"/>
    <property type="match status" value="1"/>
</dbReference>
<keyword evidence="7" id="KW-0645">Protease</keyword>
<dbReference type="InterPro" id="IPR000223">
    <property type="entry name" value="Pept_S26A_signal_pept_1"/>
</dbReference>
<dbReference type="EC" id="3.4.21.89" evidence="4 7"/>
<dbReference type="InterPro" id="IPR019757">
    <property type="entry name" value="Pept_S26A_signal_pept_1_Lys-AS"/>
</dbReference>
<dbReference type="Proteomes" id="UP000005561">
    <property type="component" value="Unassembled WGS sequence"/>
</dbReference>
<evidence type="ECO:0000256" key="6">
    <source>
        <dbReference type="PIRSR" id="PIRSR600223-1"/>
    </source>
</evidence>
<feature type="domain" description="Peptidase S26" evidence="8">
    <location>
        <begin position="6"/>
        <end position="163"/>
    </location>
</feature>
<evidence type="ECO:0000313" key="10">
    <source>
        <dbReference type="Proteomes" id="UP000005561"/>
    </source>
</evidence>
<dbReference type="GO" id="GO:0006465">
    <property type="term" value="P:signal peptide processing"/>
    <property type="evidence" value="ECO:0007669"/>
    <property type="project" value="InterPro"/>
</dbReference>
<dbReference type="PROSITE" id="PS00760">
    <property type="entry name" value="SPASE_I_2"/>
    <property type="match status" value="1"/>
</dbReference>
<protein>
    <recommendedName>
        <fullName evidence="4 7">Signal peptidase I</fullName>
        <ecNumber evidence="4 7">3.4.21.89</ecNumber>
    </recommendedName>
</protein>
<dbReference type="RefSeq" id="WP_006860045.1">
    <property type="nucleotide sequence ID" value="NZ_ACCL02000001.1"/>
</dbReference>
<comment type="catalytic activity">
    <reaction evidence="1 7">
        <text>Cleavage of hydrophobic, N-terminal signal or leader sequences from secreted and periplasmic proteins.</text>
        <dbReference type="EC" id="3.4.21.89"/>
    </reaction>
</comment>
<keyword evidence="7" id="KW-1133">Transmembrane helix</keyword>
<dbReference type="CDD" id="cd06530">
    <property type="entry name" value="S26_SPase_I"/>
    <property type="match status" value="1"/>
</dbReference>
<keyword evidence="7" id="KW-0472">Membrane</keyword>
<dbReference type="PRINTS" id="PR00727">
    <property type="entry name" value="LEADERPTASE"/>
</dbReference>
<feature type="active site" evidence="6">
    <location>
        <position position="80"/>
    </location>
</feature>
<dbReference type="GO" id="GO:0005886">
    <property type="term" value="C:plasma membrane"/>
    <property type="evidence" value="ECO:0007669"/>
    <property type="project" value="UniProtKB-SubCell"/>
</dbReference>
<evidence type="ECO:0000313" key="9">
    <source>
        <dbReference type="EMBL" id="EET62892.1"/>
    </source>
</evidence>
<dbReference type="InterPro" id="IPR019533">
    <property type="entry name" value="Peptidase_S26"/>
</dbReference>
<evidence type="ECO:0000259" key="8">
    <source>
        <dbReference type="Pfam" id="PF10502"/>
    </source>
</evidence>
<dbReference type="GO" id="GO:0004252">
    <property type="term" value="F:serine-type endopeptidase activity"/>
    <property type="evidence" value="ECO:0007669"/>
    <property type="project" value="InterPro"/>
</dbReference>
<dbReference type="STRING" id="168384.SAMN05660368_02822"/>
<evidence type="ECO:0000256" key="4">
    <source>
        <dbReference type="ARBA" id="ARBA00013208"/>
    </source>
</evidence>
<organism evidence="9 10">
    <name type="scientific">Marvinbryantia formatexigens DSM 14469</name>
    <dbReference type="NCBI Taxonomy" id="478749"/>
    <lineage>
        <taxon>Bacteria</taxon>
        <taxon>Bacillati</taxon>
        <taxon>Bacillota</taxon>
        <taxon>Clostridia</taxon>
        <taxon>Lachnospirales</taxon>
        <taxon>Lachnospiraceae</taxon>
        <taxon>Marvinbryantia</taxon>
    </lineage>
</organism>
<dbReference type="PROSITE" id="PS00761">
    <property type="entry name" value="SPASE_I_3"/>
    <property type="match status" value="1"/>
</dbReference>
<dbReference type="OrthoDB" id="9802919at2"/>
<gene>
    <name evidence="9" type="primary">lepB</name>
    <name evidence="9" type="ORF">BRYFOR_05243</name>
</gene>
<dbReference type="eggNOG" id="COG0681">
    <property type="taxonomic scope" value="Bacteria"/>
</dbReference>
<dbReference type="AlphaFoldDB" id="C6L9F3"/>
<keyword evidence="7" id="KW-0812">Transmembrane</keyword>
<comment type="caution">
    <text evidence="9">The sequence shown here is derived from an EMBL/GenBank/DDBJ whole genome shotgun (WGS) entry which is preliminary data.</text>
</comment>
<dbReference type="InterPro" id="IPR019758">
    <property type="entry name" value="Pept_S26A_signal_pept_1_CS"/>
</dbReference>
<keyword evidence="5 7" id="KW-0378">Hydrolase</keyword>
<evidence type="ECO:0000256" key="5">
    <source>
        <dbReference type="ARBA" id="ARBA00022801"/>
    </source>
</evidence>
<dbReference type="EMBL" id="ACCL02000001">
    <property type="protein sequence ID" value="EET62892.1"/>
    <property type="molecule type" value="Genomic_DNA"/>
</dbReference>
<name>C6L9F3_9FIRM</name>
<proteinExistence type="inferred from homology"/>
<dbReference type="PANTHER" id="PTHR43390:SF1">
    <property type="entry name" value="CHLOROPLAST PROCESSING PEPTIDASE"/>
    <property type="match status" value="1"/>
</dbReference>
<accession>C6L9F3</accession>
<evidence type="ECO:0000256" key="2">
    <source>
        <dbReference type="ARBA" id="ARBA00004401"/>
    </source>
</evidence>
<evidence type="ECO:0000256" key="3">
    <source>
        <dbReference type="ARBA" id="ARBA00009370"/>
    </source>
</evidence>
<dbReference type="InterPro" id="IPR036286">
    <property type="entry name" value="LexA/Signal_pep-like_sf"/>
</dbReference>
<sequence length="175" mass="19988">MKKEILSWIGCFAVAIAAALFIVTFIGQRVEVDGRSMEPTLEDKDNLICDKISYRFSEPERFDIVVIYPYEGSKQERWIKRIIGLPGEEVRIDLDGNIYINGEILEESYGKEVIADPGMAIEPIQLGEDEYWVMGDNRNHSSDSRVIGPVTKDRIIGKAFVRIYPFSKIGFIKHQ</sequence>
<comment type="subcellular location">
    <subcellularLocation>
        <location evidence="2">Cell membrane</location>
        <topology evidence="2">Single-pass type II membrane protein</topology>
    </subcellularLocation>
    <subcellularLocation>
        <location evidence="7">Membrane</location>
        <topology evidence="7">Single-pass type II membrane protein</topology>
    </subcellularLocation>
</comment>
<dbReference type="Gene3D" id="2.10.109.10">
    <property type="entry name" value="Umud Fragment, subunit A"/>
    <property type="match status" value="1"/>
</dbReference>
<dbReference type="NCBIfam" id="TIGR02227">
    <property type="entry name" value="sigpep_I_bact"/>
    <property type="match status" value="1"/>
</dbReference>
<evidence type="ECO:0000256" key="7">
    <source>
        <dbReference type="RuleBase" id="RU362042"/>
    </source>
</evidence>
<dbReference type="SUPFAM" id="SSF51306">
    <property type="entry name" value="LexA/Signal peptidase"/>
    <property type="match status" value="1"/>
</dbReference>
<keyword evidence="10" id="KW-1185">Reference proteome</keyword>
<reference evidence="9" key="1">
    <citation type="submission" date="2009-07" db="EMBL/GenBank/DDBJ databases">
        <authorList>
            <person name="Weinstock G."/>
            <person name="Sodergren E."/>
            <person name="Clifton S."/>
            <person name="Fulton L."/>
            <person name="Fulton B."/>
            <person name="Courtney L."/>
            <person name="Fronick C."/>
            <person name="Harrison M."/>
            <person name="Strong C."/>
            <person name="Farmer C."/>
            <person name="Delahaunty K."/>
            <person name="Markovic C."/>
            <person name="Hall O."/>
            <person name="Minx P."/>
            <person name="Tomlinson C."/>
            <person name="Mitreva M."/>
            <person name="Nelson J."/>
            <person name="Hou S."/>
            <person name="Wollam A."/>
            <person name="Pepin K.H."/>
            <person name="Johnson M."/>
            <person name="Bhonagiri V."/>
            <person name="Nash W.E."/>
            <person name="Warren W."/>
            <person name="Chinwalla A."/>
            <person name="Mardis E.R."/>
            <person name="Wilson R.K."/>
        </authorList>
    </citation>
    <scope>NUCLEOTIDE SEQUENCE [LARGE SCALE GENOMIC DNA]</scope>
    <source>
        <strain evidence="9">DSM 14469</strain>
    </source>
</reference>
<feature type="transmembrane region" description="Helical" evidence="7">
    <location>
        <begin position="6"/>
        <end position="27"/>
    </location>
</feature>
<dbReference type="PANTHER" id="PTHR43390">
    <property type="entry name" value="SIGNAL PEPTIDASE I"/>
    <property type="match status" value="1"/>
</dbReference>
<feature type="active site" evidence="6">
    <location>
        <position position="36"/>
    </location>
</feature>
<dbReference type="GO" id="GO:0009003">
    <property type="term" value="F:signal peptidase activity"/>
    <property type="evidence" value="ECO:0007669"/>
    <property type="project" value="UniProtKB-EC"/>
</dbReference>
<comment type="similarity">
    <text evidence="3 7">Belongs to the peptidase S26 family.</text>
</comment>
<evidence type="ECO:0000256" key="1">
    <source>
        <dbReference type="ARBA" id="ARBA00000677"/>
    </source>
</evidence>